<organism evidence="3 4">
    <name type="scientific">Pedobacter polaris</name>
    <dbReference type="NCBI Taxonomy" id="2571273"/>
    <lineage>
        <taxon>Bacteria</taxon>
        <taxon>Pseudomonadati</taxon>
        <taxon>Bacteroidota</taxon>
        <taxon>Sphingobacteriia</taxon>
        <taxon>Sphingobacteriales</taxon>
        <taxon>Sphingobacteriaceae</taxon>
        <taxon>Pedobacter</taxon>
    </lineage>
</organism>
<proteinExistence type="predicted"/>
<gene>
    <name evidence="3" type="ORF">FA048_16485</name>
</gene>
<dbReference type="InterPro" id="IPR015915">
    <property type="entry name" value="Kelch-typ_b-propeller"/>
</dbReference>
<protein>
    <submittedName>
        <fullName evidence="3">Uncharacterized protein</fullName>
    </submittedName>
</protein>
<dbReference type="PANTHER" id="PTHR46093:SF18">
    <property type="entry name" value="FIBRONECTIN TYPE-III DOMAIN-CONTAINING PROTEIN"/>
    <property type="match status" value="1"/>
</dbReference>
<dbReference type="Pfam" id="PF24681">
    <property type="entry name" value="Kelch_KLHDC2_KLHL20_DRC7"/>
    <property type="match status" value="1"/>
</dbReference>
<dbReference type="EMBL" id="SWBR01000004">
    <property type="protein sequence ID" value="TKC06794.1"/>
    <property type="molecule type" value="Genomic_DNA"/>
</dbReference>
<dbReference type="AlphaFoldDB" id="A0A4U1CJS1"/>
<evidence type="ECO:0000256" key="1">
    <source>
        <dbReference type="ARBA" id="ARBA00022441"/>
    </source>
</evidence>
<sequence>MTKPEIKVSVNFPVAADGWKDTATLYSGRTQELYFEITVSGGGEFKIEFPVADTLASETALVSVEGWKGNFDMSVCSPDQGITCKKLVTANRYYINIAIPKDPKEVVFNLKLKLNTISAKNGMAVSKVKYFDDDDDQIEFKAFTVILEKKIEQPKIKSFTINKAILLPQDTYDLEWDIEEAEVVTLTTPTGIETVKLKDSKRKLEISADFLHRITAKNGDFIVTKDILVKYHDRTEVCFIKNFNDQIKAEIADLLTVNLMNLVKIGDKLYALLLIKTKENTDAYFFDTKDGINWYKSAIGSFNHNDGVNVPLLFAGSPIVYLGTKIYLIGGSKFDPNFRSNDVYSYDLKKEGTGWQKETSKPTFSERMGHAVVVYDNEIWLLGGIGDERTFKDIHTYSPISSSWKKLDEKKEMDHALCMHTAVVEGNILTVYGGCARMISEFDQRLIDSMSKNLASTNPDEKWKPEWVANPKKRDDIIESELVSCVFGATLNERFIFTVFERTELGRMAFEIKNKSLDKLSPKNGFLLTNTFTGSQTVSFNNVIFFCSNSDDGTLETTLPSYFIYHSITH</sequence>
<accession>A0A4U1CJS1</accession>
<keyword evidence="1" id="KW-0880">Kelch repeat</keyword>
<dbReference type="SUPFAM" id="SSF117281">
    <property type="entry name" value="Kelch motif"/>
    <property type="match status" value="1"/>
</dbReference>
<dbReference type="PANTHER" id="PTHR46093">
    <property type="entry name" value="ACYL-COA-BINDING DOMAIN-CONTAINING PROTEIN 5"/>
    <property type="match status" value="1"/>
</dbReference>
<name>A0A4U1CJS1_9SPHI</name>
<dbReference type="Proteomes" id="UP000309488">
    <property type="component" value="Unassembled WGS sequence"/>
</dbReference>
<keyword evidence="4" id="KW-1185">Reference proteome</keyword>
<comment type="caution">
    <text evidence="3">The sequence shown here is derived from an EMBL/GenBank/DDBJ whole genome shotgun (WGS) entry which is preliminary data.</text>
</comment>
<dbReference type="RefSeq" id="WP_136843141.1">
    <property type="nucleotide sequence ID" value="NZ_SWBR01000004.1"/>
</dbReference>
<keyword evidence="2" id="KW-0677">Repeat</keyword>
<evidence type="ECO:0000313" key="4">
    <source>
        <dbReference type="Proteomes" id="UP000309488"/>
    </source>
</evidence>
<reference evidence="3 4" key="1">
    <citation type="submission" date="2019-04" db="EMBL/GenBank/DDBJ databases">
        <title>Pedobacter sp. RP-3-22 sp. nov., isolated from Arctic soil.</title>
        <authorList>
            <person name="Dahal R.H."/>
            <person name="Kim D.-U."/>
        </authorList>
    </citation>
    <scope>NUCLEOTIDE SEQUENCE [LARGE SCALE GENOMIC DNA]</scope>
    <source>
        <strain evidence="3 4">RP-3-22</strain>
    </source>
</reference>
<evidence type="ECO:0000313" key="3">
    <source>
        <dbReference type="EMBL" id="TKC06794.1"/>
    </source>
</evidence>
<evidence type="ECO:0000256" key="2">
    <source>
        <dbReference type="ARBA" id="ARBA00022737"/>
    </source>
</evidence>
<dbReference type="Gene3D" id="2.120.10.80">
    <property type="entry name" value="Kelch-type beta propeller"/>
    <property type="match status" value="1"/>
</dbReference>
<dbReference type="OrthoDB" id="211220at2"/>